<feature type="signal peptide" evidence="1">
    <location>
        <begin position="1"/>
        <end position="24"/>
    </location>
</feature>
<keyword evidence="3" id="KW-1185">Reference proteome</keyword>
<organism evidence="2 3">
    <name type="scientific">Nonomuraea corallina</name>
    <dbReference type="NCBI Taxonomy" id="2989783"/>
    <lineage>
        <taxon>Bacteria</taxon>
        <taxon>Bacillati</taxon>
        <taxon>Actinomycetota</taxon>
        <taxon>Actinomycetes</taxon>
        <taxon>Streptosporangiales</taxon>
        <taxon>Streptosporangiaceae</taxon>
        <taxon>Nonomuraea</taxon>
    </lineage>
</organism>
<dbReference type="EMBL" id="JAPNNL010000070">
    <property type="protein sequence ID" value="MDA0635442.1"/>
    <property type="molecule type" value="Genomic_DNA"/>
</dbReference>
<dbReference type="Proteomes" id="UP001144036">
    <property type="component" value="Unassembled WGS sequence"/>
</dbReference>
<comment type="caution">
    <text evidence="2">The sequence shown here is derived from an EMBL/GenBank/DDBJ whole genome shotgun (WGS) entry which is preliminary data.</text>
</comment>
<feature type="chain" id="PRO_5047412273" evidence="1">
    <location>
        <begin position="25"/>
        <end position="160"/>
    </location>
</feature>
<accession>A0ABT4SE10</accession>
<protein>
    <submittedName>
        <fullName evidence="2">Uncharacterized protein</fullName>
    </submittedName>
</protein>
<keyword evidence="1" id="KW-0732">Signal</keyword>
<gene>
    <name evidence="2" type="ORF">OUY22_18625</name>
</gene>
<evidence type="ECO:0000313" key="3">
    <source>
        <dbReference type="Proteomes" id="UP001144036"/>
    </source>
</evidence>
<dbReference type="RefSeq" id="WP_270156284.1">
    <property type="nucleotide sequence ID" value="NZ_JAPNNL010000070.1"/>
</dbReference>
<sequence length="160" mass="16938">MRSHKLIAGLALTVGVVTPLAVTANPAAARATSCRVQLYDIDSLNAAERDGRDELRFLVGGNLFPRFTEDYFPMVTGGDGDPADFEHPTTVVGTIGSVGFDLREVTPPAAGTGDSLGVAIANGVTCFALDRGEVAIEDTFLDGTDETFYSYHVRLKLTGL</sequence>
<evidence type="ECO:0000256" key="1">
    <source>
        <dbReference type="SAM" id="SignalP"/>
    </source>
</evidence>
<reference evidence="2" key="1">
    <citation type="submission" date="2022-11" db="EMBL/GenBank/DDBJ databases">
        <title>Nonomuraea corallina sp. nov., a new species of the genus Nonomuraea isolated from sea side sediment in Thai sea.</title>
        <authorList>
            <person name="Ngamcharungchit C."/>
            <person name="Matsumoto A."/>
            <person name="Suriyachadkun C."/>
            <person name="Panbangred W."/>
            <person name="Inahashi Y."/>
            <person name="Intra B."/>
        </authorList>
    </citation>
    <scope>NUCLEOTIDE SEQUENCE</scope>
    <source>
        <strain evidence="2">MCN248</strain>
    </source>
</reference>
<proteinExistence type="predicted"/>
<evidence type="ECO:0000313" key="2">
    <source>
        <dbReference type="EMBL" id="MDA0635442.1"/>
    </source>
</evidence>
<name>A0ABT4SE10_9ACTN</name>